<keyword evidence="2" id="KW-1133">Transmembrane helix</keyword>
<feature type="compositionally biased region" description="Low complexity" evidence="1">
    <location>
        <begin position="70"/>
        <end position="83"/>
    </location>
</feature>
<name>A0A9X2IG30_9ACTN</name>
<dbReference type="RefSeq" id="WP_250051191.1">
    <property type="nucleotide sequence ID" value="NZ_JAMJPH010000001.1"/>
</dbReference>
<evidence type="ECO:0000313" key="4">
    <source>
        <dbReference type="Proteomes" id="UP001139485"/>
    </source>
</evidence>
<evidence type="ECO:0000256" key="1">
    <source>
        <dbReference type="SAM" id="MobiDB-lite"/>
    </source>
</evidence>
<keyword evidence="4" id="KW-1185">Reference proteome</keyword>
<proteinExistence type="predicted"/>
<feature type="compositionally biased region" description="Polar residues" evidence="1">
    <location>
        <begin position="108"/>
        <end position="119"/>
    </location>
</feature>
<protein>
    <submittedName>
        <fullName evidence="3">Uncharacterized protein</fullName>
    </submittedName>
</protein>
<feature type="compositionally biased region" description="Gly residues" evidence="1">
    <location>
        <begin position="84"/>
        <end position="93"/>
    </location>
</feature>
<feature type="compositionally biased region" description="Polar residues" evidence="1">
    <location>
        <begin position="45"/>
        <end position="54"/>
    </location>
</feature>
<dbReference type="AlphaFoldDB" id="A0A9X2IG30"/>
<evidence type="ECO:0000256" key="2">
    <source>
        <dbReference type="SAM" id="Phobius"/>
    </source>
</evidence>
<feature type="region of interest" description="Disordered" evidence="1">
    <location>
        <begin position="43"/>
        <end position="122"/>
    </location>
</feature>
<feature type="transmembrane region" description="Helical" evidence="2">
    <location>
        <begin position="12"/>
        <end position="37"/>
    </location>
</feature>
<sequence length="194" mass="19888">MARFKPSEDHPVLVGLVALVGVAVAIGLVLGVVALAGSRVAGLGETSTADSTADVSAGETLYAPRPTRTSATSEPSEETSTASSGGGSQGDGGSAKKNNKKKQKQKRISLSASPQQVSSMERIDLTGTYKGGEGSVLQVQRLQDGSWTDFPVTAVVSGGTFSTYVQTGYAGEVKFRVLDSDSDRTSNTVTVTVG</sequence>
<comment type="caution">
    <text evidence="3">The sequence shown here is derived from an EMBL/GenBank/DDBJ whole genome shotgun (WGS) entry which is preliminary data.</text>
</comment>
<dbReference type="Proteomes" id="UP001139485">
    <property type="component" value="Unassembled WGS sequence"/>
</dbReference>
<dbReference type="EMBL" id="JAMOIL010000009">
    <property type="protein sequence ID" value="MCM0620365.1"/>
    <property type="molecule type" value="Genomic_DNA"/>
</dbReference>
<keyword evidence="2" id="KW-0812">Transmembrane</keyword>
<evidence type="ECO:0000313" key="3">
    <source>
        <dbReference type="EMBL" id="MCM0620365.1"/>
    </source>
</evidence>
<accession>A0A9X2IG30</accession>
<reference evidence="3" key="1">
    <citation type="submission" date="2022-05" db="EMBL/GenBank/DDBJ databases">
        <authorList>
            <person name="Tuo L."/>
        </authorList>
    </citation>
    <scope>NUCLEOTIDE SEQUENCE</scope>
    <source>
        <strain evidence="3">BSK12Z-4</strain>
    </source>
</reference>
<keyword evidence="2" id="KW-0472">Membrane</keyword>
<organism evidence="3 4">
    <name type="scientific">Nocardioides bruguierae</name>
    <dbReference type="NCBI Taxonomy" id="2945102"/>
    <lineage>
        <taxon>Bacteria</taxon>
        <taxon>Bacillati</taxon>
        <taxon>Actinomycetota</taxon>
        <taxon>Actinomycetes</taxon>
        <taxon>Propionibacteriales</taxon>
        <taxon>Nocardioidaceae</taxon>
        <taxon>Nocardioides</taxon>
    </lineage>
</organism>
<feature type="compositionally biased region" description="Basic residues" evidence="1">
    <location>
        <begin position="97"/>
        <end position="107"/>
    </location>
</feature>
<gene>
    <name evidence="3" type="ORF">M8330_08650</name>
</gene>